<dbReference type="PANTHER" id="PTHR23113">
    <property type="entry name" value="GUANINE NUCLEOTIDE EXCHANGE FACTOR"/>
    <property type="match status" value="1"/>
</dbReference>
<evidence type="ECO:0000256" key="3">
    <source>
        <dbReference type="SAM" id="MobiDB-lite"/>
    </source>
</evidence>
<feature type="region of interest" description="Disordered" evidence="3">
    <location>
        <begin position="1"/>
        <end position="47"/>
    </location>
</feature>
<evidence type="ECO:0000313" key="5">
    <source>
        <dbReference type="EMBL" id="KAK6620355.1"/>
    </source>
</evidence>
<dbReference type="InterPro" id="IPR023578">
    <property type="entry name" value="Ras_GEF_dom_sf"/>
</dbReference>
<name>A0ABR1AJ08_POLSC</name>
<evidence type="ECO:0000259" key="4">
    <source>
        <dbReference type="PROSITE" id="PS50009"/>
    </source>
</evidence>
<keyword evidence="1 2" id="KW-0344">Guanine-nucleotide releasing factor</keyword>
<dbReference type="Pfam" id="PF00617">
    <property type="entry name" value="RasGEF"/>
    <property type="match status" value="1"/>
</dbReference>
<dbReference type="InterPro" id="IPR036964">
    <property type="entry name" value="RASGEF_cat_dom_sf"/>
</dbReference>
<dbReference type="PANTHER" id="PTHR23113:SF327">
    <property type="entry name" value="EXCHANGE PROTEIN DIRECTLY ACTIVATED BY CAMP, ISOFORM E"/>
    <property type="match status" value="1"/>
</dbReference>
<dbReference type="InterPro" id="IPR008937">
    <property type="entry name" value="Ras-like_GEF"/>
</dbReference>
<dbReference type="SMART" id="SM00147">
    <property type="entry name" value="RasGEF"/>
    <property type="match status" value="1"/>
</dbReference>
<proteinExistence type="predicted"/>
<gene>
    <name evidence="5" type="ORF">RUM44_006756</name>
</gene>
<dbReference type="Proteomes" id="UP001359485">
    <property type="component" value="Unassembled WGS sequence"/>
</dbReference>
<evidence type="ECO:0000313" key="6">
    <source>
        <dbReference type="Proteomes" id="UP001359485"/>
    </source>
</evidence>
<organism evidence="5 6">
    <name type="scientific">Polyplax serrata</name>
    <name type="common">Common mouse louse</name>
    <dbReference type="NCBI Taxonomy" id="468196"/>
    <lineage>
        <taxon>Eukaryota</taxon>
        <taxon>Metazoa</taxon>
        <taxon>Ecdysozoa</taxon>
        <taxon>Arthropoda</taxon>
        <taxon>Hexapoda</taxon>
        <taxon>Insecta</taxon>
        <taxon>Pterygota</taxon>
        <taxon>Neoptera</taxon>
        <taxon>Paraneoptera</taxon>
        <taxon>Psocodea</taxon>
        <taxon>Troctomorpha</taxon>
        <taxon>Phthiraptera</taxon>
        <taxon>Anoplura</taxon>
        <taxon>Polyplacidae</taxon>
        <taxon>Polyplax</taxon>
    </lineage>
</organism>
<dbReference type="PROSITE" id="PS50009">
    <property type="entry name" value="RASGEF_CAT"/>
    <property type="match status" value="1"/>
</dbReference>
<protein>
    <recommendedName>
        <fullName evidence="4">Ras-GEF domain-containing protein</fullName>
    </recommendedName>
</protein>
<dbReference type="InterPro" id="IPR001895">
    <property type="entry name" value="RASGEF_cat_dom"/>
</dbReference>
<sequence>MEKASVRRTDSKLGNVFAPVQRNPVLGRHRNPPPSKPEQEGDGPEEVDQVGVVVSSPSIQLHPLLLSVEKEFTENPNCKEYQNFNAFLAIIMGLNNQAVSRLSLTWEKLPNKFRKMFTEFELIVDSSRNHRAYRAAVGKLQPPVLPFLPLLVKDMTCAQEGHKTVVDGLVNFEKMHLFAQTIRTLRYSRSRHLTLEPPSPKSEGNVRLYISCLRVVDNQKQLMSLSQKLEPRRS</sequence>
<dbReference type="Gene3D" id="1.10.840.10">
    <property type="entry name" value="Ras guanine-nucleotide exchange factors catalytic domain"/>
    <property type="match status" value="1"/>
</dbReference>
<dbReference type="EMBL" id="JAWJWF010000048">
    <property type="protein sequence ID" value="KAK6620355.1"/>
    <property type="molecule type" value="Genomic_DNA"/>
</dbReference>
<accession>A0ABR1AJ08</accession>
<keyword evidence="6" id="KW-1185">Reference proteome</keyword>
<evidence type="ECO:0000256" key="1">
    <source>
        <dbReference type="ARBA" id="ARBA00022658"/>
    </source>
</evidence>
<comment type="caution">
    <text evidence="5">The sequence shown here is derived from an EMBL/GenBank/DDBJ whole genome shotgun (WGS) entry which is preliminary data.</text>
</comment>
<reference evidence="5 6" key="1">
    <citation type="submission" date="2023-09" db="EMBL/GenBank/DDBJ databases">
        <title>Genomes of two closely related lineages of the louse Polyplax serrata with different host specificities.</title>
        <authorList>
            <person name="Martinu J."/>
            <person name="Tarabai H."/>
            <person name="Stefka J."/>
            <person name="Hypsa V."/>
        </authorList>
    </citation>
    <scope>NUCLEOTIDE SEQUENCE [LARGE SCALE GENOMIC DNA]</scope>
    <source>
        <strain evidence="5">98ZLc_SE</strain>
    </source>
</reference>
<feature type="compositionally biased region" description="Basic and acidic residues" evidence="3">
    <location>
        <begin position="1"/>
        <end position="11"/>
    </location>
</feature>
<feature type="domain" description="Ras-GEF" evidence="4">
    <location>
        <begin position="1"/>
        <end position="232"/>
    </location>
</feature>
<evidence type="ECO:0000256" key="2">
    <source>
        <dbReference type="PROSITE-ProRule" id="PRU00168"/>
    </source>
</evidence>
<dbReference type="SUPFAM" id="SSF48366">
    <property type="entry name" value="Ras GEF"/>
    <property type="match status" value="1"/>
</dbReference>